<evidence type="ECO:0000313" key="2">
    <source>
        <dbReference type="Proteomes" id="UP001597399"/>
    </source>
</evidence>
<evidence type="ECO:0008006" key="3">
    <source>
        <dbReference type="Google" id="ProtNLM"/>
    </source>
</evidence>
<sequence length="144" mass="16846">MSKIITILFIFVLLLGCQNINEDKPINQAKKSKVKITIEVRYDHTKYNQYVVRILREHQDKDDGYLPMGKYFIESKTKFGLELDKGVKYTIKISPISSRDIKNLMDKKIDNSGFLNDISNKESFEITKSIVPSFKHNRLKFIIK</sequence>
<comment type="caution">
    <text evidence="1">The sequence shown here is derived from an EMBL/GenBank/DDBJ whole genome shotgun (WGS) entry which is preliminary data.</text>
</comment>
<protein>
    <recommendedName>
        <fullName evidence="3">Lipoprotein</fullName>
    </recommendedName>
</protein>
<dbReference type="EMBL" id="JBHUMQ010000018">
    <property type="protein sequence ID" value="MFD2693660.1"/>
    <property type="molecule type" value="Genomic_DNA"/>
</dbReference>
<reference evidence="2" key="1">
    <citation type="journal article" date="2019" name="Int. J. Syst. Evol. Microbiol.">
        <title>The Global Catalogue of Microorganisms (GCM) 10K type strain sequencing project: providing services to taxonomists for standard genome sequencing and annotation.</title>
        <authorList>
            <consortium name="The Broad Institute Genomics Platform"/>
            <consortium name="The Broad Institute Genome Sequencing Center for Infectious Disease"/>
            <person name="Wu L."/>
            <person name="Ma J."/>
        </authorList>
    </citation>
    <scope>NUCLEOTIDE SEQUENCE [LARGE SCALE GENOMIC DNA]</scope>
    <source>
        <strain evidence="2">TISTR 2466</strain>
    </source>
</reference>
<keyword evidence="2" id="KW-1185">Reference proteome</keyword>
<dbReference type="PROSITE" id="PS51257">
    <property type="entry name" value="PROKAR_LIPOPROTEIN"/>
    <property type="match status" value="1"/>
</dbReference>
<name>A0ABW5S2C8_9BACL</name>
<dbReference type="Proteomes" id="UP001597399">
    <property type="component" value="Unassembled WGS sequence"/>
</dbReference>
<proteinExistence type="predicted"/>
<gene>
    <name evidence="1" type="ORF">ACFSUE_08480</name>
</gene>
<accession>A0ABW5S2C8</accession>
<evidence type="ECO:0000313" key="1">
    <source>
        <dbReference type="EMBL" id="MFD2693660.1"/>
    </source>
</evidence>
<organism evidence="1 2">
    <name type="scientific">Sporolactobacillus shoreicorticis</name>
    <dbReference type="NCBI Taxonomy" id="1923877"/>
    <lineage>
        <taxon>Bacteria</taxon>
        <taxon>Bacillati</taxon>
        <taxon>Bacillota</taxon>
        <taxon>Bacilli</taxon>
        <taxon>Bacillales</taxon>
        <taxon>Sporolactobacillaceae</taxon>
        <taxon>Sporolactobacillus</taxon>
    </lineage>
</organism>
<dbReference type="RefSeq" id="WP_253062377.1">
    <property type="nucleotide sequence ID" value="NZ_JAMXWM010000013.1"/>
</dbReference>